<feature type="transmembrane region" description="Helical" evidence="1">
    <location>
        <begin position="7"/>
        <end position="31"/>
    </location>
</feature>
<dbReference type="AlphaFoldDB" id="A0A8D8R8W7"/>
<keyword evidence="1" id="KW-0812">Transmembrane</keyword>
<dbReference type="EMBL" id="HBUF01140795">
    <property type="protein sequence ID" value="CAG6646266.1"/>
    <property type="molecule type" value="Transcribed_RNA"/>
</dbReference>
<organism evidence="2">
    <name type="scientific">Cacopsylla melanoneura</name>
    <dbReference type="NCBI Taxonomy" id="428564"/>
    <lineage>
        <taxon>Eukaryota</taxon>
        <taxon>Metazoa</taxon>
        <taxon>Ecdysozoa</taxon>
        <taxon>Arthropoda</taxon>
        <taxon>Hexapoda</taxon>
        <taxon>Insecta</taxon>
        <taxon>Pterygota</taxon>
        <taxon>Neoptera</taxon>
        <taxon>Paraneoptera</taxon>
        <taxon>Hemiptera</taxon>
        <taxon>Sternorrhyncha</taxon>
        <taxon>Psylloidea</taxon>
        <taxon>Psyllidae</taxon>
        <taxon>Psyllinae</taxon>
        <taxon>Cacopsylla</taxon>
    </lineage>
</organism>
<protein>
    <submittedName>
        <fullName evidence="2">Uncharacterized protein</fullName>
    </submittedName>
</protein>
<keyword evidence="1" id="KW-1133">Transmembrane helix</keyword>
<evidence type="ECO:0000256" key="1">
    <source>
        <dbReference type="SAM" id="Phobius"/>
    </source>
</evidence>
<reference evidence="2" key="1">
    <citation type="submission" date="2021-05" db="EMBL/GenBank/DDBJ databases">
        <authorList>
            <person name="Alioto T."/>
            <person name="Alioto T."/>
            <person name="Gomez Garrido J."/>
        </authorList>
    </citation>
    <scope>NUCLEOTIDE SEQUENCE</scope>
</reference>
<keyword evidence="1" id="KW-0472">Membrane</keyword>
<sequence>MSPSCRLLVYFFFITNITLSQSFLLSTFFYLSKLSSKSSTLSFISFITYYYQFINNFFHTFFVRSLHLFVSSKVFLYLFLETEKLRKLIRSDKTESCATSDQSSKFIFF</sequence>
<accession>A0A8D8R8W7</accession>
<name>A0A8D8R8W7_9HEMI</name>
<feature type="transmembrane region" description="Helical" evidence="1">
    <location>
        <begin position="61"/>
        <end position="80"/>
    </location>
</feature>
<evidence type="ECO:0000313" key="2">
    <source>
        <dbReference type="EMBL" id="CAG6646266.1"/>
    </source>
</evidence>
<proteinExistence type="predicted"/>